<dbReference type="OrthoDB" id="5298561at2"/>
<organism evidence="3 4">
    <name type="scientific">Simplicispira suum</name>
    <dbReference type="NCBI Taxonomy" id="2109915"/>
    <lineage>
        <taxon>Bacteria</taxon>
        <taxon>Pseudomonadati</taxon>
        <taxon>Pseudomonadota</taxon>
        <taxon>Betaproteobacteria</taxon>
        <taxon>Burkholderiales</taxon>
        <taxon>Comamonadaceae</taxon>
        <taxon>Simplicispira</taxon>
    </lineage>
</organism>
<evidence type="ECO:0000256" key="2">
    <source>
        <dbReference type="SAM" id="SignalP"/>
    </source>
</evidence>
<sequence>MKKITFSLLSSCLGLALAVPAAFAQNRIYRCGNEYTNNAAVAKERNCKVVEGGNITVVEGTRPAGGSSGAAPKAAASPPSAPRVDPNDQRARDADARAILESELKKAQARLAETKQEYNDGSPQRNALDLRNPQKYMERTAELKAALARAEADVEGIRREIERLPPVR</sequence>
<proteinExistence type="predicted"/>
<gene>
    <name evidence="3" type="ORF">C6571_00715</name>
</gene>
<feature type="signal peptide" evidence="2">
    <location>
        <begin position="1"/>
        <end position="24"/>
    </location>
</feature>
<dbReference type="AlphaFoldDB" id="A0A2S0MWE2"/>
<dbReference type="RefSeq" id="WP_106444995.1">
    <property type="nucleotide sequence ID" value="NZ_CP027669.1"/>
</dbReference>
<evidence type="ECO:0000256" key="1">
    <source>
        <dbReference type="SAM" id="MobiDB-lite"/>
    </source>
</evidence>
<protein>
    <submittedName>
        <fullName evidence="3">Uncharacterized protein</fullName>
    </submittedName>
</protein>
<keyword evidence="4" id="KW-1185">Reference proteome</keyword>
<feature type="region of interest" description="Disordered" evidence="1">
    <location>
        <begin position="60"/>
        <end position="93"/>
    </location>
</feature>
<evidence type="ECO:0000313" key="4">
    <source>
        <dbReference type="Proteomes" id="UP000239326"/>
    </source>
</evidence>
<feature type="compositionally biased region" description="Low complexity" evidence="1">
    <location>
        <begin position="69"/>
        <end position="78"/>
    </location>
</feature>
<dbReference type="EMBL" id="CP027669">
    <property type="protein sequence ID" value="AVO40013.1"/>
    <property type="molecule type" value="Genomic_DNA"/>
</dbReference>
<evidence type="ECO:0000313" key="3">
    <source>
        <dbReference type="EMBL" id="AVO40013.1"/>
    </source>
</evidence>
<dbReference type="KEGG" id="simp:C6571_00715"/>
<feature type="chain" id="PRO_5015565116" evidence="2">
    <location>
        <begin position="25"/>
        <end position="168"/>
    </location>
</feature>
<keyword evidence="2" id="KW-0732">Signal</keyword>
<feature type="region of interest" description="Disordered" evidence="1">
    <location>
        <begin position="112"/>
        <end position="133"/>
    </location>
</feature>
<reference evidence="3 4" key="1">
    <citation type="submission" date="2018-03" db="EMBL/GenBank/DDBJ databases">
        <title>Genome sequencing of Simplicispira sp.</title>
        <authorList>
            <person name="Kim S.-J."/>
            <person name="Heo J."/>
            <person name="Kwon S.-W."/>
        </authorList>
    </citation>
    <scope>NUCLEOTIDE SEQUENCE [LARGE SCALE GENOMIC DNA]</scope>
    <source>
        <strain evidence="3 4">SC1-8</strain>
    </source>
</reference>
<dbReference type="Proteomes" id="UP000239326">
    <property type="component" value="Chromosome"/>
</dbReference>
<name>A0A2S0MWE2_9BURK</name>
<accession>A0A2S0MWE2</accession>